<sequence>MTDQIRPAHGAGASRAVIFQKYAGLCAVLLSGTVLSTGLPGKAFAQETTVLEEIAVSNGGQDPLGGGDGYVAPTTTTGSKTATDIKDIPQSVSVVTRKQIDDRQPAQLEDVLAYTPGVATSIWGTDDRFDQFLIRGFDIGTSGIFRDGLSQKVINFSSFKVEPYGAERVEVLKGPGGVLYGENDAGGLVNVITKRPVFDPLYAGFLSYGSFDTFEAGADVGGALNAERTMAFRLTGLVRQGSTEVDGAENDRYFIAPSFTWKPNDQTSLTILTHYQSDKLTPNSFLPVAGLSYDASLGSLPDSFIFSQSDFNKFDTENGAVGYEFEHAFTDALTFRQKLRYAAQKTDYQHLYYNGMASATEMAYVAFTVDEFATIFNVDNQLQYDANFSGVENTLLVGADYTRHQVDGENGYGGNYLISVTNPNYNFTVTDPAIYYKGVQTIDRVGLYAQNQSRIFDNWLLTLGGRQSWLNNSFEDELYGSDTSQFDTNFSGFAGLGYDFANGITPYASYSESFVSNVGSTFSGELYKPSEARQFEAGIKYRPTFFNGFFTVAVFDITKTNVLTSDPVNTGFSVQTGEVNHRGVELEANVSLGSGLSLTGGYTYLDAEITKSNDGDQGNRPGLVPEHQASLWANYQVQEGLLEGVSFGAGVRYIGESFGDTANTVKVDSYTLVDAALRYERENFGLSFNVNNVFDKTYYATCNGSSSCILGEGRTFKAMLTAKF</sequence>
<evidence type="ECO:0000256" key="13">
    <source>
        <dbReference type="ARBA" id="ARBA00023237"/>
    </source>
</evidence>
<dbReference type="GO" id="GO:0015344">
    <property type="term" value="F:siderophore uptake transmembrane transporter activity"/>
    <property type="evidence" value="ECO:0007669"/>
    <property type="project" value="TreeGrafter"/>
</dbReference>
<dbReference type="EMBL" id="FRBW01000001">
    <property type="protein sequence ID" value="SHL52530.1"/>
    <property type="molecule type" value="Genomic_DNA"/>
</dbReference>
<evidence type="ECO:0000313" key="19">
    <source>
        <dbReference type="Proteomes" id="UP000186002"/>
    </source>
</evidence>
<dbReference type="InterPro" id="IPR039426">
    <property type="entry name" value="TonB-dep_rcpt-like"/>
</dbReference>
<evidence type="ECO:0000256" key="8">
    <source>
        <dbReference type="ARBA" id="ARBA00023004"/>
    </source>
</evidence>
<dbReference type="InterPro" id="IPR036942">
    <property type="entry name" value="Beta-barrel_TonB_sf"/>
</dbReference>
<keyword evidence="4 14" id="KW-1134">Transmembrane beta strand</keyword>
<keyword evidence="10 15" id="KW-0798">TonB box</keyword>
<dbReference type="Gene3D" id="2.40.170.20">
    <property type="entry name" value="TonB-dependent receptor, beta-barrel domain"/>
    <property type="match status" value="1"/>
</dbReference>
<keyword evidence="12" id="KW-0675">Receptor</keyword>
<feature type="domain" description="TonB-dependent receptor plug" evidence="17">
    <location>
        <begin position="85"/>
        <end position="187"/>
    </location>
</feature>
<dbReference type="SUPFAM" id="SSF56935">
    <property type="entry name" value="Porins"/>
    <property type="match status" value="1"/>
</dbReference>
<dbReference type="FunFam" id="2.170.130.10:FF:000001">
    <property type="entry name" value="Catecholate siderophore TonB-dependent receptor"/>
    <property type="match status" value="1"/>
</dbReference>
<dbReference type="AlphaFoldDB" id="A0A1M7BC15"/>
<dbReference type="InterPro" id="IPR000531">
    <property type="entry name" value="Beta-barrel_TonB"/>
</dbReference>
<dbReference type="FunFam" id="2.40.170.20:FF:000005">
    <property type="entry name" value="TonB-dependent siderophore receptor"/>
    <property type="match status" value="1"/>
</dbReference>
<evidence type="ECO:0000256" key="3">
    <source>
        <dbReference type="ARBA" id="ARBA00022448"/>
    </source>
</evidence>
<evidence type="ECO:0000256" key="14">
    <source>
        <dbReference type="PROSITE-ProRule" id="PRU01360"/>
    </source>
</evidence>
<proteinExistence type="inferred from homology"/>
<organism evidence="18 19">
    <name type="scientific">Roseibium suaedae</name>
    <dbReference type="NCBI Taxonomy" id="735517"/>
    <lineage>
        <taxon>Bacteria</taxon>
        <taxon>Pseudomonadati</taxon>
        <taxon>Pseudomonadota</taxon>
        <taxon>Alphaproteobacteria</taxon>
        <taxon>Hyphomicrobiales</taxon>
        <taxon>Stappiaceae</taxon>
        <taxon>Roseibium</taxon>
    </lineage>
</organism>
<dbReference type="PANTHER" id="PTHR32552">
    <property type="entry name" value="FERRICHROME IRON RECEPTOR-RELATED"/>
    <property type="match status" value="1"/>
</dbReference>
<evidence type="ECO:0000256" key="7">
    <source>
        <dbReference type="ARBA" id="ARBA00022729"/>
    </source>
</evidence>
<dbReference type="GO" id="GO:0038023">
    <property type="term" value="F:signaling receptor activity"/>
    <property type="evidence" value="ECO:0007669"/>
    <property type="project" value="InterPro"/>
</dbReference>
<keyword evidence="8" id="KW-0408">Iron</keyword>
<accession>A0A1M7BC15</accession>
<evidence type="ECO:0000313" key="18">
    <source>
        <dbReference type="EMBL" id="SHL52530.1"/>
    </source>
</evidence>
<name>A0A1M7BC15_9HYPH</name>
<dbReference type="CDD" id="cd01347">
    <property type="entry name" value="ligand_gated_channel"/>
    <property type="match status" value="1"/>
</dbReference>
<dbReference type="Pfam" id="PF07715">
    <property type="entry name" value="Plug"/>
    <property type="match status" value="1"/>
</dbReference>
<dbReference type="Proteomes" id="UP000186002">
    <property type="component" value="Unassembled WGS sequence"/>
</dbReference>
<dbReference type="NCBIfam" id="TIGR01783">
    <property type="entry name" value="TonB-siderophor"/>
    <property type="match status" value="1"/>
</dbReference>
<dbReference type="InterPro" id="IPR012910">
    <property type="entry name" value="Plug_dom"/>
</dbReference>
<protein>
    <submittedName>
        <fullName evidence="18">Iron complex outermembrane recepter protein</fullName>
    </submittedName>
</protein>
<dbReference type="Pfam" id="PF00593">
    <property type="entry name" value="TonB_dep_Rec_b-barrel"/>
    <property type="match status" value="1"/>
</dbReference>
<keyword evidence="9" id="KW-0406">Ion transport</keyword>
<reference evidence="18 19" key="1">
    <citation type="submission" date="2016-11" db="EMBL/GenBank/DDBJ databases">
        <authorList>
            <person name="Jaros S."/>
            <person name="Januszkiewicz K."/>
            <person name="Wedrychowicz H."/>
        </authorList>
    </citation>
    <scope>NUCLEOTIDE SEQUENCE [LARGE SCALE GENOMIC DNA]</scope>
    <source>
        <strain evidence="18 19">DSM 22153</strain>
    </source>
</reference>
<dbReference type="InterPro" id="IPR010105">
    <property type="entry name" value="TonB_sidphr_rcpt"/>
</dbReference>
<keyword evidence="5" id="KW-0410">Iron transport</keyword>
<evidence type="ECO:0000256" key="5">
    <source>
        <dbReference type="ARBA" id="ARBA00022496"/>
    </source>
</evidence>
<evidence type="ECO:0000256" key="2">
    <source>
        <dbReference type="ARBA" id="ARBA00009810"/>
    </source>
</evidence>
<evidence type="ECO:0000256" key="6">
    <source>
        <dbReference type="ARBA" id="ARBA00022692"/>
    </source>
</evidence>
<keyword evidence="11 14" id="KW-0472">Membrane</keyword>
<dbReference type="STRING" id="735517.SAMN05444272_0786"/>
<dbReference type="PANTHER" id="PTHR32552:SF68">
    <property type="entry name" value="FERRICHROME OUTER MEMBRANE TRANSPORTER_PHAGE RECEPTOR"/>
    <property type="match status" value="1"/>
</dbReference>
<evidence type="ECO:0000256" key="9">
    <source>
        <dbReference type="ARBA" id="ARBA00023065"/>
    </source>
</evidence>
<evidence type="ECO:0000256" key="12">
    <source>
        <dbReference type="ARBA" id="ARBA00023170"/>
    </source>
</evidence>
<keyword evidence="7" id="KW-0732">Signal</keyword>
<keyword evidence="6 14" id="KW-0812">Transmembrane</keyword>
<comment type="similarity">
    <text evidence="2 14 15">Belongs to the TonB-dependent receptor family.</text>
</comment>
<keyword evidence="13 14" id="KW-0998">Cell outer membrane</keyword>
<dbReference type="PROSITE" id="PS52016">
    <property type="entry name" value="TONB_DEPENDENT_REC_3"/>
    <property type="match status" value="1"/>
</dbReference>
<evidence type="ECO:0000256" key="10">
    <source>
        <dbReference type="ARBA" id="ARBA00023077"/>
    </source>
</evidence>
<dbReference type="RefSeq" id="WP_084081687.1">
    <property type="nucleotide sequence ID" value="NZ_FRBW01000001.1"/>
</dbReference>
<dbReference type="GO" id="GO:0015891">
    <property type="term" value="P:siderophore transport"/>
    <property type="evidence" value="ECO:0007669"/>
    <property type="project" value="InterPro"/>
</dbReference>
<keyword evidence="3 14" id="KW-0813">Transport</keyword>
<evidence type="ECO:0000256" key="4">
    <source>
        <dbReference type="ARBA" id="ARBA00022452"/>
    </source>
</evidence>
<evidence type="ECO:0000256" key="1">
    <source>
        <dbReference type="ARBA" id="ARBA00004571"/>
    </source>
</evidence>
<keyword evidence="19" id="KW-1185">Reference proteome</keyword>
<dbReference type="InterPro" id="IPR037066">
    <property type="entry name" value="Plug_dom_sf"/>
</dbReference>
<dbReference type="OrthoDB" id="9760494at2"/>
<dbReference type="Gene3D" id="2.170.130.10">
    <property type="entry name" value="TonB-dependent receptor, plug domain"/>
    <property type="match status" value="1"/>
</dbReference>
<evidence type="ECO:0000259" key="16">
    <source>
        <dbReference type="Pfam" id="PF00593"/>
    </source>
</evidence>
<feature type="domain" description="TonB-dependent receptor-like beta-barrel" evidence="16">
    <location>
        <begin position="270"/>
        <end position="693"/>
    </location>
</feature>
<dbReference type="GO" id="GO:0009279">
    <property type="term" value="C:cell outer membrane"/>
    <property type="evidence" value="ECO:0007669"/>
    <property type="project" value="UniProtKB-SubCell"/>
</dbReference>
<comment type="subcellular location">
    <subcellularLocation>
        <location evidence="1 14">Cell outer membrane</location>
        <topology evidence="1 14">Multi-pass membrane protein</topology>
    </subcellularLocation>
</comment>
<evidence type="ECO:0000259" key="17">
    <source>
        <dbReference type="Pfam" id="PF07715"/>
    </source>
</evidence>
<evidence type="ECO:0000256" key="11">
    <source>
        <dbReference type="ARBA" id="ARBA00023136"/>
    </source>
</evidence>
<evidence type="ECO:0000256" key="15">
    <source>
        <dbReference type="RuleBase" id="RU003357"/>
    </source>
</evidence>
<gene>
    <name evidence="18" type="ORF">SAMN05444272_0786</name>
</gene>